<evidence type="ECO:0000256" key="1">
    <source>
        <dbReference type="ARBA" id="ARBA00007362"/>
    </source>
</evidence>
<name>A0A328UA22_9FIRM</name>
<keyword evidence="2" id="KW-0472">Membrane</keyword>
<dbReference type="Pfam" id="PF00892">
    <property type="entry name" value="EamA"/>
    <property type="match status" value="1"/>
</dbReference>
<reference evidence="4 5" key="1">
    <citation type="submission" date="2018-06" db="EMBL/GenBank/DDBJ databases">
        <title>Noncontiguous genome sequence of Ruminococcaceae bacterium ASD2818.</title>
        <authorList>
            <person name="Chaplin A.V."/>
            <person name="Sokolova S.R."/>
            <person name="Kochetkova T.O."/>
            <person name="Goltsov A.Y."/>
            <person name="Trofimov D.Y."/>
            <person name="Efimov B.A."/>
        </authorList>
    </citation>
    <scope>NUCLEOTIDE SEQUENCE [LARGE SCALE GENOMIC DNA]</scope>
    <source>
        <strain evidence="4 5">ASD2818</strain>
    </source>
</reference>
<keyword evidence="2" id="KW-0812">Transmembrane</keyword>
<dbReference type="RefSeq" id="WP_112333459.1">
    <property type="nucleotide sequence ID" value="NZ_QLYR01000010.1"/>
</dbReference>
<dbReference type="AlphaFoldDB" id="A0A328UA22"/>
<sequence length="137" mass="14566">MWFVFALLSACFAALTTILAKVGMDGVNSNLATAIRTVVVLVMAWGMVFLTGAQQGISGITPRAWIFLTLSGLATGASWLFYYRALQLGDASLVAPVDKSSLVITILLAFIFLHEAISWKVILGSALIAAGTFVLIL</sequence>
<evidence type="ECO:0000256" key="2">
    <source>
        <dbReference type="SAM" id="Phobius"/>
    </source>
</evidence>
<dbReference type="InterPro" id="IPR000620">
    <property type="entry name" value="EamA_dom"/>
</dbReference>
<proteinExistence type="inferred from homology"/>
<organism evidence="4 5">
    <name type="scientific">Hydrogeniiclostridium mannosilyticum</name>
    <dbReference type="NCBI Taxonomy" id="2764322"/>
    <lineage>
        <taxon>Bacteria</taxon>
        <taxon>Bacillati</taxon>
        <taxon>Bacillota</taxon>
        <taxon>Clostridia</taxon>
        <taxon>Eubacteriales</taxon>
        <taxon>Acutalibacteraceae</taxon>
        <taxon>Hydrogeniiclostridium</taxon>
    </lineage>
</organism>
<gene>
    <name evidence="4" type="ORF">DPQ25_12115</name>
</gene>
<evidence type="ECO:0000259" key="3">
    <source>
        <dbReference type="Pfam" id="PF00892"/>
    </source>
</evidence>
<feature type="transmembrane region" description="Helical" evidence="2">
    <location>
        <begin position="64"/>
        <end position="83"/>
    </location>
</feature>
<dbReference type="EMBL" id="QLYR01000010">
    <property type="protein sequence ID" value="RAQ22718.1"/>
    <property type="molecule type" value="Genomic_DNA"/>
</dbReference>
<comment type="caution">
    <text evidence="4">The sequence shown here is derived from an EMBL/GenBank/DDBJ whole genome shotgun (WGS) entry which is preliminary data.</text>
</comment>
<comment type="similarity">
    <text evidence="1">Belongs to the EamA transporter family.</text>
</comment>
<feature type="domain" description="EamA" evidence="3">
    <location>
        <begin position="2"/>
        <end position="136"/>
    </location>
</feature>
<dbReference type="Proteomes" id="UP000249377">
    <property type="component" value="Unassembled WGS sequence"/>
</dbReference>
<dbReference type="InterPro" id="IPR037185">
    <property type="entry name" value="EmrE-like"/>
</dbReference>
<evidence type="ECO:0000313" key="4">
    <source>
        <dbReference type="EMBL" id="RAQ22718.1"/>
    </source>
</evidence>
<feature type="transmembrane region" description="Helical" evidence="2">
    <location>
        <begin position="30"/>
        <end position="52"/>
    </location>
</feature>
<dbReference type="GO" id="GO:0016020">
    <property type="term" value="C:membrane"/>
    <property type="evidence" value="ECO:0007669"/>
    <property type="project" value="InterPro"/>
</dbReference>
<protein>
    <submittedName>
        <fullName evidence="4">EamA family transporter</fullName>
    </submittedName>
</protein>
<dbReference type="SUPFAM" id="SSF103481">
    <property type="entry name" value="Multidrug resistance efflux transporter EmrE"/>
    <property type="match status" value="1"/>
</dbReference>
<feature type="transmembrane region" description="Helical" evidence="2">
    <location>
        <begin position="103"/>
        <end position="136"/>
    </location>
</feature>
<dbReference type="Gene3D" id="1.10.3730.20">
    <property type="match status" value="1"/>
</dbReference>
<evidence type="ECO:0000313" key="5">
    <source>
        <dbReference type="Proteomes" id="UP000249377"/>
    </source>
</evidence>
<accession>A0A328UA22</accession>
<keyword evidence="5" id="KW-1185">Reference proteome</keyword>
<dbReference type="FunFam" id="1.10.3730.20:FF:000009">
    <property type="entry name" value="EamA family transporter"/>
    <property type="match status" value="1"/>
</dbReference>
<keyword evidence="2" id="KW-1133">Transmembrane helix</keyword>